<proteinExistence type="predicted"/>
<dbReference type="PANTHER" id="PTHR33495">
    <property type="entry name" value="ANTI-SIGMA FACTOR ANTAGONIST TM_1081-RELATED-RELATED"/>
    <property type="match status" value="1"/>
</dbReference>
<dbReference type="RefSeq" id="WP_254570431.1">
    <property type="nucleotide sequence ID" value="NZ_CP098502.1"/>
</dbReference>
<dbReference type="InterPro" id="IPR036513">
    <property type="entry name" value="STAS_dom_sf"/>
</dbReference>
<dbReference type="CDD" id="cd07043">
    <property type="entry name" value="STAS_anti-anti-sigma_factors"/>
    <property type="match status" value="1"/>
</dbReference>
<evidence type="ECO:0000313" key="3">
    <source>
        <dbReference type="Proteomes" id="UP001056035"/>
    </source>
</evidence>
<protein>
    <submittedName>
        <fullName evidence="2">STAS domain-containing protein</fullName>
    </submittedName>
</protein>
<feature type="domain" description="STAS" evidence="1">
    <location>
        <begin position="14"/>
        <end position="115"/>
    </location>
</feature>
<dbReference type="Pfam" id="PF01740">
    <property type="entry name" value="STAS"/>
    <property type="match status" value="1"/>
</dbReference>
<dbReference type="PANTHER" id="PTHR33495:SF2">
    <property type="entry name" value="ANTI-SIGMA FACTOR ANTAGONIST TM_1081-RELATED"/>
    <property type="match status" value="1"/>
</dbReference>
<keyword evidence="3" id="KW-1185">Reference proteome</keyword>
<sequence length="115" mass="11985">MDGDLPRAPRGPEFTATVAEDDGTVTVTLAGELDLARVDDVRRAFGAARASGCPAVHVDLGPLRFIDSTGLRELVVLHQALAPTGRRLTFAPGGPSVMRVLEVSGLLDVLGVEPA</sequence>
<dbReference type="InterPro" id="IPR002645">
    <property type="entry name" value="STAS_dom"/>
</dbReference>
<dbReference type="PROSITE" id="PS50801">
    <property type="entry name" value="STAS"/>
    <property type="match status" value="1"/>
</dbReference>
<reference evidence="2 3" key="1">
    <citation type="submission" date="2022-06" db="EMBL/GenBank/DDBJ databases">
        <title>Paraconexibacter antarcticus.</title>
        <authorList>
            <person name="Kim C.S."/>
        </authorList>
    </citation>
    <scope>NUCLEOTIDE SEQUENCE [LARGE SCALE GENOMIC DNA]</scope>
    <source>
        <strain evidence="2 3">02-257</strain>
    </source>
</reference>
<accession>A0ABY5DSB5</accession>
<evidence type="ECO:0000313" key="2">
    <source>
        <dbReference type="EMBL" id="UTI63707.1"/>
    </source>
</evidence>
<dbReference type="EMBL" id="CP098502">
    <property type="protein sequence ID" value="UTI63707.1"/>
    <property type="molecule type" value="Genomic_DNA"/>
</dbReference>
<evidence type="ECO:0000259" key="1">
    <source>
        <dbReference type="PROSITE" id="PS50801"/>
    </source>
</evidence>
<dbReference type="Proteomes" id="UP001056035">
    <property type="component" value="Chromosome"/>
</dbReference>
<gene>
    <name evidence="2" type="ORF">NBH00_20480</name>
</gene>
<dbReference type="Gene3D" id="3.30.750.24">
    <property type="entry name" value="STAS domain"/>
    <property type="match status" value="1"/>
</dbReference>
<dbReference type="SUPFAM" id="SSF52091">
    <property type="entry name" value="SpoIIaa-like"/>
    <property type="match status" value="1"/>
</dbReference>
<name>A0ABY5DSB5_9ACTN</name>
<organism evidence="2 3">
    <name type="scientific">Paraconexibacter antarcticus</name>
    <dbReference type="NCBI Taxonomy" id="2949664"/>
    <lineage>
        <taxon>Bacteria</taxon>
        <taxon>Bacillati</taxon>
        <taxon>Actinomycetota</taxon>
        <taxon>Thermoleophilia</taxon>
        <taxon>Solirubrobacterales</taxon>
        <taxon>Paraconexibacteraceae</taxon>
        <taxon>Paraconexibacter</taxon>
    </lineage>
</organism>